<feature type="domain" description="Helicase ATP-binding" evidence="10">
    <location>
        <begin position="489"/>
        <end position="649"/>
    </location>
</feature>
<dbReference type="PROSITE" id="PS51192">
    <property type="entry name" value="HELICASE_ATP_BIND_1"/>
    <property type="match status" value="1"/>
</dbReference>
<evidence type="ECO:0000259" key="10">
    <source>
        <dbReference type="PROSITE" id="PS51192"/>
    </source>
</evidence>
<dbReference type="GO" id="GO:0000716">
    <property type="term" value="P:transcription-coupled nucleotide-excision repair, DNA damage recognition"/>
    <property type="evidence" value="ECO:0007669"/>
    <property type="project" value="UniProtKB-UniRule"/>
</dbReference>
<dbReference type="PROSITE" id="PS51194">
    <property type="entry name" value="HELICASE_CTER"/>
    <property type="match status" value="1"/>
</dbReference>
<dbReference type="PANTHER" id="PTHR47964:SF1">
    <property type="entry name" value="ATP-DEPENDENT DNA HELICASE HOMOLOG RECG, CHLOROPLASTIC"/>
    <property type="match status" value="1"/>
</dbReference>
<sequence length="990" mass="113304">MQAQTLEYLKAYNQTRVIITLDENSIDKISDIVSYLGYEAVSFPDFRASSYDDLRSYTTELSSILIALRKFYSNPKSILISPYNTLLHALPAKEYLLQTLTLSFGDTLDTENLKSNLYRWGYEFVDIVECKGEVSFRGDIFDIYPIDATYPYRISLFDTEIEEIREFDEVSQKTITKDLEDVNIPPALFGLSQSEYENLNSKIENFDTNLIQKDVHSLGFWFLKNSIHLTDKYQSVFVQSLEKEFDEAKAFDKDCSILKNISVMSGAKVYQDVLSTEPKNLLKIHSNKKIKILAHNKELLKANDLEHYLEYFEESNLKVNILSNKEIIISLNKKTKTKNERKKPTILLDDLKVNDYIVHTDYGVGKFIGLNKHTVLGTTKDYLEVMYQNDDKVLVPIENISLIDRYISDSGVLASMDKLGRGTFAKLKAKAKVKLLEIADEIIKTAARRELIKIPKVNISKHQISEFRDNIGFDYTLDQVKCCEEIFEDLQKPLIMDRLLSADVGFGKTEIALNVAFSVLKEGYQVALAAPTTLLSNQLYLTFKKRFEKYHDIKIAQVNSKISAKEKATIKESLKNGDINLVIGTHSIFNLEFKNLLLLIIDEEHKFGVKQKETLKQLKSNIHVLSMSATPIPRSLNLALSQVKQYSMISTPPKNRKDIRTFVKNHDKNVIKEAISRELKRNGQVFYLHNRIATIENKQKELQSLLPNLRIVTLHSKISPVKLENEMLKFQNKEYDLLLCTSIIESGLHIPNANTLIVENANTFGIADLHQLRGRVGRSDTQGYCYLLIKDEEEITENASKRLLSLQNNSYLGSGAALAMHDLEIRGGGNIVGKDQSGHIKNIGYALYLRMLEDAINLLLNKESTNSNNVDLNLSVSSYINESYIPQDRLRLEIYRRLGNCKSIHEVYEIEQELIDRFGNLDSDTSAFLSLIIIKILAAKHNIVQVSNYKKSITLIYKNEKKTYIEARSNDEDDILQDLLIYLKELKLKE</sequence>
<comment type="similarity">
    <text evidence="9">In the N-terminal section; belongs to the UvrB family.</text>
</comment>
<dbReference type="InterPro" id="IPR037235">
    <property type="entry name" value="TRCF-like_C_D7"/>
</dbReference>
<dbReference type="GO" id="GO:0005737">
    <property type="term" value="C:cytoplasm"/>
    <property type="evidence" value="ECO:0007669"/>
    <property type="project" value="UniProtKB-SubCell"/>
</dbReference>
<dbReference type="EMBL" id="CACVAW010000054">
    <property type="protein sequence ID" value="CAA6813331.1"/>
    <property type="molecule type" value="Genomic_DNA"/>
</dbReference>
<comment type="subcellular location">
    <subcellularLocation>
        <location evidence="9">Cytoplasm</location>
    </subcellularLocation>
</comment>
<dbReference type="SMART" id="SM01058">
    <property type="entry name" value="CarD_TRCF"/>
    <property type="match status" value="1"/>
</dbReference>
<dbReference type="Gene3D" id="3.40.50.300">
    <property type="entry name" value="P-loop containing nucleotide triphosphate hydrolases"/>
    <property type="match status" value="2"/>
</dbReference>
<evidence type="ECO:0000256" key="9">
    <source>
        <dbReference type="HAMAP-Rule" id="MF_00969"/>
    </source>
</evidence>
<dbReference type="InterPro" id="IPR027417">
    <property type="entry name" value="P-loop_NTPase"/>
</dbReference>
<dbReference type="SMART" id="SM00490">
    <property type="entry name" value="HELICc"/>
    <property type="match status" value="1"/>
</dbReference>
<dbReference type="InterPro" id="IPR047112">
    <property type="entry name" value="RecG/Mfd"/>
</dbReference>
<dbReference type="EC" id="3.6.4.-" evidence="9"/>
<dbReference type="SUPFAM" id="SSF143517">
    <property type="entry name" value="TRCF domain-like"/>
    <property type="match status" value="1"/>
</dbReference>
<name>A0A6S6TDC7_9BACT</name>
<comment type="similarity">
    <text evidence="9">In the C-terminal section; belongs to the helicase family. RecG subfamily.</text>
</comment>
<dbReference type="SMART" id="SM00982">
    <property type="entry name" value="TRCF"/>
    <property type="match status" value="1"/>
</dbReference>
<dbReference type="InterPro" id="IPR001650">
    <property type="entry name" value="Helicase_C-like"/>
</dbReference>
<dbReference type="Pfam" id="PF17757">
    <property type="entry name" value="UvrB_inter"/>
    <property type="match status" value="1"/>
</dbReference>
<keyword evidence="6 9" id="KW-0067">ATP-binding</keyword>
<dbReference type="AlphaFoldDB" id="A0A6S6TDC7"/>
<organism evidence="12">
    <name type="scientific">uncultured Campylobacterales bacterium</name>
    <dbReference type="NCBI Taxonomy" id="352960"/>
    <lineage>
        <taxon>Bacteria</taxon>
        <taxon>Pseudomonadati</taxon>
        <taxon>Campylobacterota</taxon>
        <taxon>Epsilonproteobacteria</taxon>
        <taxon>Campylobacterales</taxon>
        <taxon>environmental samples</taxon>
    </lineage>
</organism>
<feature type="domain" description="Helicase C-terminal" evidence="11">
    <location>
        <begin position="670"/>
        <end position="824"/>
    </location>
</feature>
<dbReference type="GO" id="GO:0016787">
    <property type="term" value="F:hydrolase activity"/>
    <property type="evidence" value="ECO:0007669"/>
    <property type="project" value="UniProtKB-KW"/>
</dbReference>
<dbReference type="Gene3D" id="2.40.10.170">
    <property type="match status" value="1"/>
</dbReference>
<evidence type="ECO:0000256" key="4">
    <source>
        <dbReference type="ARBA" id="ARBA00022801"/>
    </source>
</evidence>
<accession>A0A6S6TDC7</accession>
<evidence type="ECO:0000313" key="12">
    <source>
        <dbReference type="EMBL" id="CAA6813331.1"/>
    </source>
</evidence>
<dbReference type="HAMAP" id="MF_00969">
    <property type="entry name" value="TRCF"/>
    <property type="match status" value="1"/>
</dbReference>
<dbReference type="Pfam" id="PF03461">
    <property type="entry name" value="TRCF"/>
    <property type="match status" value="1"/>
</dbReference>
<keyword evidence="7 9" id="KW-0238">DNA-binding</keyword>
<dbReference type="Gene3D" id="3.30.2060.10">
    <property type="entry name" value="Penicillin-binding protein 1b domain"/>
    <property type="match status" value="1"/>
</dbReference>
<protein>
    <recommendedName>
        <fullName evidence="9">Transcription-repair-coupling factor</fullName>
        <shortName evidence="9">TRCF</shortName>
        <ecNumber evidence="9">3.6.4.-</ecNumber>
    </recommendedName>
</protein>
<evidence type="ECO:0000256" key="6">
    <source>
        <dbReference type="ARBA" id="ARBA00022840"/>
    </source>
</evidence>
<evidence type="ECO:0000256" key="2">
    <source>
        <dbReference type="ARBA" id="ARBA00022741"/>
    </source>
</evidence>
<keyword evidence="3 9" id="KW-0227">DNA damage</keyword>
<evidence type="ECO:0000256" key="1">
    <source>
        <dbReference type="ARBA" id="ARBA00022490"/>
    </source>
</evidence>
<dbReference type="InterPro" id="IPR004576">
    <property type="entry name" value="Mfd"/>
</dbReference>
<proteinExistence type="inferred from homology"/>
<dbReference type="InterPro" id="IPR003711">
    <property type="entry name" value="CarD-like/TRCF_RID"/>
</dbReference>
<comment type="function">
    <text evidence="9">Couples transcription and DNA repair by recognizing RNA polymerase (RNAP) stalled at DNA lesions. Mediates ATP-dependent release of RNAP and its truncated transcript from the DNA, and recruitment of nucleotide excision repair machinery to the damaged site.</text>
</comment>
<dbReference type="SUPFAM" id="SSF141259">
    <property type="entry name" value="CarD-like"/>
    <property type="match status" value="1"/>
</dbReference>
<keyword evidence="2 9" id="KW-0547">Nucleotide-binding</keyword>
<dbReference type="InterPro" id="IPR005118">
    <property type="entry name" value="TRCF_C"/>
</dbReference>
<keyword evidence="1 9" id="KW-0963">Cytoplasm</keyword>
<dbReference type="Pfam" id="PF00271">
    <property type="entry name" value="Helicase_C"/>
    <property type="match status" value="1"/>
</dbReference>
<dbReference type="PANTHER" id="PTHR47964">
    <property type="entry name" value="ATP-DEPENDENT DNA HELICASE HOMOLOG RECG, CHLOROPLASTIC"/>
    <property type="match status" value="1"/>
</dbReference>
<evidence type="ECO:0000256" key="7">
    <source>
        <dbReference type="ARBA" id="ARBA00023125"/>
    </source>
</evidence>
<evidence type="ECO:0000256" key="8">
    <source>
        <dbReference type="ARBA" id="ARBA00023204"/>
    </source>
</evidence>
<dbReference type="GO" id="GO:0003678">
    <property type="term" value="F:DNA helicase activity"/>
    <property type="evidence" value="ECO:0007669"/>
    <property type="project" value="TreeGrafter"/>
</dbReference>
<dbReference type="GO" id="GO:0006355">
    <property type="term" value="P:regulation of DNA-templated transcription"/>
    <property type="evidence" value="ECO:0007669"/>
    <property type="project" value="UniProtKB-UniRule"/>
</dbReference>
<dbReference type="SMART" id="SM00487">
    <property type="entry name" value="DEXDc"/>
    <property type="match status" value="1"/>
</dbReference>
<dbReference type="Gene3D" id="3.40.50.11180">
    <property type="match status" value="1"/>
</dbReference>
<dbReference type="InterPro" id="IPR041471">
    <property type="entry name" value="UvrB_inter"/>
</dbReference>
<keyword evidence="5" id="KW-0347">Helicase</keyword>
<gene>
    <name evidence="9" type="primary">mfd</name>
    <name evidence="12" type="ORF">HELGO_WM22749</name>
</gene>
<dbReference type="GO" id="GO:0005524">
    <property type="term" value="F:ATP binding"/>
    <property type="evidence" value="ECO:0007669"/>
    <property type="project" value="UniProtKB-UniRule"/>
</dbReference>
<keyword evidence="8 9" id="KW-0234">DNA repair</keyword>
<keyword evidence="4 9" id="KW-0378">Hydrolase</keyword>
<dbReference type="InterPro" id="IPR014001">
    <property type="entry name" value="Helicase_ATP-bd"/>
</dbReference>
<dbReference type="SUPFAM" id="SSF52540">
    <property type="entry name" value="P-loop containing nucleoside triphosphate hydrolases"/>
    <property type="match status" value="3"/>
</dbReference>
<evidence type="ECO:0000256" key="5">
    <source>
        <dbReference type="ARBA" id="ARBA00022806"/>
    </source>
</evidence>
<dbReference type="Gene3D" id="3.90.1150.50">
    <property type="entry name" value="Transcription-repair-coupling factor, D7 domain"/>
    <property type="match status" value="1"/>
</dbReference>
<dbReference type="InterPro" id="IPR036101">
    <property type="entry name" value="CarD-like/TRCF_RID_sf"/>
</dbReference>
<dbReference type="NCBIfam" id="TIGR00580">
    <property type="entry name" value="mfd"/>
    <property type="match status" value="1"/>
</dbReference>
<evidence type="ECO:0000256" key="3">
    <source>
        <dbReference type="ARBA" id="ARBA00022763"/>
    </source>
</evidence>
<dbReference type="InterPro" id="IPR011545">
    <property type="entry name" value="DEAD/DEAH_box_helicase_dom"/>
</dbReference>
<dbReference type="GO" id="GO:0003684">
    <property type="term" value="F:damaged DNA binding"/>
    <property type="evidence" value="ECO:0007669"/>
    <property type="project" value="InterPro"/>
</dbReference>
<reference evidence="12" key="1">
    <citation type="submission" date="2020-01" db="EMBL/GenBank/DDBJ databases">
        <authorList>
            <person name="Meier V. D."/>
            <person name="Meier V D."/>
        </authorList>
    </citation>
    <scope>NUCLEOTIDE SEQUENCE</scope>
    <source>
        <strain evidence="12">HLG_WM_MAG_12</strain>
    </source>
</reference>
<dbReference type="Pfam" id="PF02559">
    <property type="entry name" value="CarD_TRCF_RID"/>
    <property type="match status" value="1"/>
</dbReference>
<dbReference type="Pfam" id="PF00270">
    <property type="entry name" value="DEAD"/>
    <property type="match status" value="1"/>
</dbReference>
<evidence type="ECO:0000259" key="11">
    <source>
        <dbReference type="PROSITE" id="PS51194"/>
    </source>
</evidence>